<protein>
    <submittedName>
        <fullName evidence="1">Uncharacterized protein</fullName>
    </submittedName>
</protein>
<dbReference type="OrthoDB" id="27093at2759"/>
<dbReference type="VEuPathDB" id="AmoebaDB:EIN_308530"/>
<dbReference type="AlphaFoldDB" id="A0A0A1TYZ0"/>
<accession>A0A0A1TYZ0</accession>
<proteinExistence type="predicted"/>
<dbReference type="GeneID" id="14885736"/>
<dbReference type="OMA" id="ANDCINQ"/>
<dbReference type="KEGG" id="eiv:EIN_308530"/>
<name>A0A0A1TYZ0_ENTIV</name>
<gene>
    <name evidence="1" type="ORF">EIN_308530</name>
</gene>
<dbReference type="Proteomes" id="UP000014680">
    <property type="component" value="Unassembled WGS sequence"/>
</dbReference>
<dbReference type="RefSeq" id="XP_004186103.1">
    <property type="nucleotide sequence ID" value="XM_004186055.1"/>
</dbReference>
<dbReference type="EMBL" id="KB206936">
    <property type="protein sequence ID" value="ELP86757.1"/>
    <property type="molecule type" value="Genomic_DNA"/>
</dbReference>
<keyword evidence="2" id="KW-1185">Reference proteome</keyword>
<evidence type="ECO:0000313" key="2">
    <source>
        <dbReference type="Proteomes" id="UP000014680"/>
    </source>
</evidence>
<evidence type="ECO:0000313" key="1">
    <source>
        <dbReference type="EMBL" id="ELP86757.1"/>
    </source>
</evidence>
<organism evidence="1 2">
    <name type="scientific">Entamoeba invadens IP1</name>
    <dbReference type="NCBI Taxonomy" id="370355"/>
    <lineage>
        <taxon>Eukaryota</taxon>
        <taxon>Amoebozoa</taxon>
        <taxon>Evosea</taxon>
        <taxon>Archamoebae</taxon>
        <taxon>Mastigamoebida</taxon>
        <taxon>Entamoebidae</taxon>
        <taxon>Entamoeba</taxon>
    </lineage>
</organism>
<reference evidence="1 2" key="1">
    <citation type="submission" date="2012-10" db="EMBL/GenBank/DDBJ databases">
        <authorList>
            <person name="Zafar N."/>
            <person name="Inman J."/>
            <person name="Hall N."/>
            <person name="Lorenzi H."/>
            <person name="Caler E."/>
        </authorList>
    </citation>
    <scope>NUCLEOTIDE SEQUENCE [LARGE SCALE GENOMIC DNA]</scope>
    <source>
        <strain evidence="1 2">IP1</strain>
    </source>
</reference>
<sequence length="598" mass="68493">MGKDSPYGVYLNVQNSLNFHTFAQDFPGVEDKQSLLNDITYFSNFQVCQVLELTDSSQLPDPTILDSIPNQLCYTGIISYNLAELYWAKLERDKRGVHSVPNVMRMNYRGYLGDYLISRKVESTVSVHRQMRTSSGDLGVIMYDRSNSIPFGMISFNVVAMLLHYGVPPETLLLPVPTYVIEKELGVVSLRDQVSYLYSIIDKNDPYAKAIQEHINLTYLIRHRHIPLRPSYRLVGVIDPFAVLQAGEVALGLERSAFALFGKTVLVASNTTVTPLALQRFQVKNEKLAGVDFTGCVVFNAVDGFYYMNTEFDSVNFNYRKSDFIVISEKDKDTHNKLMELDITPVVQSMKGDESFGALVSKIVNQTDALREKAVNYQLLRALVTKSRGDLDDFSYVLFNLIHTDERIKVKEELFRVPKVPHAPNFFGIQLEPMTPYFRFEELFNGFVEDEARKIEAFYKKDIREKSALKVLMSQAEMCSDEDLENARKQWFHYSVQLKKILDGEQNWLLQFVCGAALKKGGIERSIESLRRRYRMYNGAPDVRKKVALARYRVVYTEKISQEKAYLSPSFAFLMAETLFLKEQDTFAFSSRGGLLKQ</sequence>